<feature type="region of interest" description="Disordered" evidence="1">
    <location>
        <begin position="882"/>
        <end position="912"/>
    </location>
</feature>
<evidence type="ECO:0000313" key="3">
    <source>
        <dbReference type="Proteomes" id="UP000007266"/>
    </source>
</evidence>
<sequence length="1083" mass="120468">MEDVAFNEWPDIGSGANSWLPAYGFQTPTALLDRDDFLGNPDAEYFLHGTAPTCLYLETIHEETSDDLRSDSEISRESPLGWLATDSETDSVICMDANNDTDCESERELACPIKRRRQEVVLPSEEDYQSLSRSSSLLQFETLEKQCQETSSSSPSIFSVDSYSKDKTPGSESGDSDTTLVSKSCSLDNLSKSPSKKISAENLSEDSGYGDHMLKKRSRFSAYDSYCDFGKIGGKFGASCQNLNLVVGEWVNLEKEECEIKFRTTSTSEPNLLVQDEQSRCDYGAVLSVPKDLDLVGLDDAAKKTSIAAKNWDLADFAKKINEMAAFKREGSYSEAMRNRVDLSDDETSLCYKKKFPKTTIGEFDKKVLQAISESVHSINSISIADAHLSDIYNTPPPIQQSSKRNVVSTPNLVMNVQEQERFIGMIEDERRKSVQDLPRKSSLANHSTSTSCVSDVEEKTLLINYESGSTKEVHFSPVVSEVNWPDHSSTPSTAERESSYSLSSSPDRDLDTLAKSLLGRNPTPPRRTGSQPDLPRNPRFRASFSQSQPDVSRLKRRGSQLIKKDVDGCIIKAYVDGDGIQYKHTHLDVDEPSPLPSATTSHVLQRDVVERKQQQQQQQAVEGMDAVQAQQKTKKKLGGFFSRLTSFRFSTRKDDKKKKKEGERKTEYVMVQQPRVATKADYIYIPLKGGPEAAASSESPIIASSKPPLPRAPPRVIGASVKSKGENAQRRPQYHHHHHHDTEHRRRRTIDSCLRPMEPMGLIETDLDTEVTVITSGTNVKTRSLLNLGAEPRLGCHHLLGTDDNSSIRDNAESAAPTRPHKSMEFLLDKQNLKVVEPPENELQKSDRVMSEHQLRVQRSLQKLTVPEWYKQNQVPQGFLLKKPSKESRWTGTGSKTTSLSSLGSSSASPVILSPTTQPFVRWSTSKLNSTASSPCASIRSSFNTSSSRQPNGSISPSSIRSSFSYRQPYLGWRSQERLSKPRTPAERLANSLLQPQQASPEIQTSIKEVTSAIVHYVSGLKPTESEESRSRSTSPRGSSQKLCWLESSFVGIKPLDSPQTPQPPTSLRLELQTHNGESVHA</sequence>
<dbReference type="Proteomes" id="UP000007266">
    <property type="component" value="Linkage group 10"/>
</dbReference>
<evidence type="ECO:0000256" key="1">
    <source>
        <dbReference type="SAM" id="MobiDB-lite"/>
    </source>
</evidence>
<feature type="compositionally biased region" description="Low complexity" evidence="1">
    <location>
        <begin position="939"/>
        <end position="962"/>
    </location>
</feature>
<dbReference type="STRING" id="7070.A0A139WAL5"/>
<dbReference type="InParanoid" id="A0A139WAL5"/>
<dbReference type="OMA" id="KAFAHEM"/>
<reference evidence="2 3" key="1">
    <citation type="journal article" date="2008" name="Nature">
        <title>The genome of the model beetle and pest Tribolium castaneum.</title>
        <authorList>
            <consortium name="Tribolium Genome Sequencing Consortium"/>
            <person name="Richards S."/>
            <person name="Gibbs R.A."/>
            <person name="Weinstock G.M."/>
            <person name="Brown S.J."/>
            <person name="Denell R."/>
            <person name="Beeman R.W."/>
            <person name="Gibbs R."/>
            <person name="Beeman R.W."/>
            <person name="Brown S.J."/>
            <person name="Bucher G."/>
            <person name="Friedrich M."/>
            <person name="Grimmelikhuijzen C.J."/>
            <person name="Klingler M."/>
            <person name="Lorenzen M."/>
            <person name="Richards S."/>
            <person name="Roth S."/>
            <person name="Schroder R."/>
            <person name="Tautz D."/>
            <person name="Zdobnov E.M."/>
            <person name="Muzny D."/>
            <person name="Gibbs R.A."/>
            <person name="Weinstock G.M."/>
            <person name="Attaway T."/>
            <person name="Bell S."/>
            <person name="Buhay C.J."/>
            <person name="Chandrabose M.N."/>
            <person name="Chavez D."/>
            <person name="Clerk-Blankenburg K.P."/>
            <person name="Cree A."/>
            <person name="Dao M."/>
            <person name="Davis C."/>
            <person name="Chacko J."/>
            <person name="Dinh H."/>
            <person name="Dugan-Rocha S."/>
            <person name="Fowler G."/>
            <person name="Garner T.T."/>
            <person name="Garnes J."/>
            <person name="Gnirke A."/>
            <person name="Hawes A."/>
            <person name="Hernandez J."/>
            <person name="Hines S."/>
            <person name="Holder M."/>
            <person name="Hume J."/>
            <person name="Jhangiani S.N."/>
            <person name="Joshi V."/>
            <person name="Khan Z.M."/>
            <person name="Jackson L."/>
            <person name="Kovar C."/>
            <person name="Kowis A."/>
            <person name="Lee S."/>
            <person name="Lewis L.R."/>
            <person name="Margolis J."/>
            <person name="Morgan M."/>
            <person name="Nazareth L.V."/>
            <person name="Nguyen N."/>
            <person name="Okwuonu G."/>
            <person name="Parker D."/>
            <person name="Richards S."/>
            <person name="Ruiz S.J."/>
            <person name="Santibanez J."/>
            <person name="Savard J."/>
            <person name="Scherer S.E."/>
            <person name="Schneider B."/>
            <person name="Sodergren E."/>
            <person name="Tautz D."/>
            <person name="Vattahil S."/>
            <person name="Villasana D."/>
            <person name="White C.S."/>
            <person name="Wright R."/>
            <person name="Park Y."/>
            <person name="Beeman R.W."/>
            <person name="Lord J."/>
            <person name="Oppert B."/>
            <person name="Lorenzen M."/>
            <person name="Brown S."/>
            <person name="Wang L."/>
            <person name="Savard J."/>
            <person name="Tautz D."/>
            <person name="Richards S."/>
            <person name="Weinstock G."/>
            <person name="Gibbs R.A."/>
            <person name="Liu Y."/>
            <person name="Worley K."/>
            <person name="Weinstock G."/>
            <person name="Elsik C.G."/>
            <person name="Reese J.T."/>
            <person name="Elhaik E."/>
            <person name="Landan G."/>
            <person name="Graur D."/>
            <person name="Arensburger P."/>
            <person name="Atkinson P."/>
            <person name="Beeman R.W."/>
            <person name="Beidler J."/>
            <person name="Brown S.J."/>
            <person name="Demuth J.P."/>
            <person name="Drury D.W."/>
            <person name="Du Y.Z."/>
            <person name="Fujiwara H."/>
            <person name="Lorenzen M."/>
            <person name="Maselli V."/>
            <person name="Osanai M."/>
            <person name="Park Y."/>
            <person name="Robertson H.M."/>
            <person name="Tu Z."/>
            <person name="Wang J.J."/>
            <person name="Wang S."/>
            <person name="Richards S."/>
            <person name="Song H."/>
            <person name="Zhang L."/>
            <person name="Sodergren E."/>
            <person name="Werner D."/>
            <person name="Stanke M."/>
            <person name="Morgenstern B."/>
            <person name="Solovyev V."/>
            <person name="Kosarev P."/>
            <person name="Brown G."/>
            <person name="Chen H.C."/>
            <person name="Ermolaeva O."/>
            <person name="Hlavina W."/>
            <person name="Kapustin Y."/>
            <person name="Kiryutin B."/>
            <person name="Kitts P."/>
            <person name="Maglott D."/>
            <person name="Pruitt K."/>
            <person name="Sapojnikov V."/>
            <person name="Souvorov A."/>
            <person name="Mackey A.J."/>
            <person name="Waterhouse R.M."/>
            <person name="Wyder S."/>
            <person name="Zdobnov E.M."/>
            <person name="Zdobnov E.M."/>
            <person name="Wyder S."/>
            <person name="Kriventseva E.V."/>
            <person name="Kadowaki T."/>
            <person name="Bork P."/>
            <person name="Aranda M."/>
            <person name="Bao R."/>
            <person name="Beermann A."/>
            <person name="Berns N."/>
            <person name="Bolognesi R."/>
            <person name="Bonneton F."/>
            <person name="Bopp D."/>
            <person name="Brown S.J."/>
            <person name="Bucher G."/>
            <person name="Butts T."/>
            <person name="Chaumot A."/>
            <person name="Denell R.E."/>
            <person name="Ferrier D.E."/>
            <person name="Friedrich M."/>
            <person name="Gordon C.M."/>
            <person name="Jindra M."/>
            <person name="Klingler M."/>
            <person name="Lan Q."/>
            <person name="Lattorff H.M."/>
            <person name="Laudet V."/>
            <person name="von Levetsow C."/>
            <person name="Liu Z."/>
            <person name="Lutz R."/>
            <person name="Lynch J.A."/>
            <person name="da Fonseca R.N."/>
            <person name="Posnien N."/>
            <person name="Reuter R."/>
            <person name="Roth S."/>
            <person name="Savard J."/>
            <person name="Schinko J.B."/>
            <person name="Schmitt C."/>
            <person name="Schoppmeier M."/>
            <person name="Schroder R."/>
            <person name="Shippy T.D."/>
            <person name="Simonnet F."/>
            <person name="Marques-Souza H."/>
            <person name="Tautz D."/>
            <person name="Tomoyasu Y."/>
            <person name="Trauner J."/>
            <person name="Van der Zee M."/>
            <person name="Vervoort M."/>
            <person name="Wittkopp N."/>
            <person name="Wimmer E.A."/>
            <person name="Yang X."/>
            <person name="Jones A.K."/>
            <person name="Sattelle D.B."/>
            <person name="Ebert P.R."/>
            <person name="Nelson D."/>
            <person name="Scott J.G."/>
            <person name="Beeman R.W."/>
            <person name="Muthukrishnan S."/>
            <person name="Kramer K.J."/>
            <person name="Arakane Y."/>
            <person name="Beeman R.W."/>
            <person name="Zhu Q."/>
            <person name="Hogenkamp D."/>
            <person name="Dixit R."/>
            <person name="Oppert B."/>
            <person name="Jiang H."/>
            <person name="Zou Z."/>
            <person name="Marshall J."/>
            <person name="Elpidina E."/>
            <person name="Vinokurov K."/>
            <person name="Oppert C."/>
            <person name="Zou Z."/>
            <person name="Evans J."/>
            <person name="Lu Z."/>
            <person name="Zhao P."/>
            <person name="Sumathipala N."/>
            <person name="Altincicek B."/>
            <person name="Vilcinskas A."/>
            <person name="Williams M."/>
            <person name="Hultmark D."/>
            <person name="Hetru C."/>
            <person name="Jiang H."/>
            <person name="Grimmelikhuijzen C.J."/>
            <person name="Hauser F."/>
            <person name="Cazzamali G."/>
            <person name="Williamson M."/>
            <person name="Park Y."/>
            <person name="Li B."/>
            <person name="Tanaka Y."/>
            <person name="Predel R."/>
            <person name="Neupert S."/>
            <person name="Schachtner J."/>
            <person name="Verleyen P."/>
            <person name="Raible F."/>
            <person name="Bork P."/>
            <person name="Friedrich M."/>
            <person name="Walden K.K."/>
            <person name="Robertson H.M."/>
            <person name="Angeli S."/>
            <person name="Foret S."/>
            <person name="Bucher G."/>
            <person name="Schuetz S."/>
            <person name="Maleszka R."/>
            <person name="Wimmer E.A."/>
            <person name="Beeman R.W."/>
            <person name="Lorenzen M."/>
            <person name="Tomoyasu Y."/>
            <person name="Miller S.C."/>
            <person name="Grossmann D."/>
            <person name="Bucher G."/>
        </authorList>
    </citation>
    <scope>NUCLEOTIDE SEQUENCE [LARGE SCALE GENOMIC DNA]</scope>
    <source>
        <strain evidence="2 3">Georgia GA2</strain>
    </source>
</reference>
<feature type="region of interest" description="Disordered" evidence="1">
    <location>
        <begin position="723"/>
        <end position="749"/>
    </location>
</feature>
<feature type="region of interest" description="Disordered" evidence="1">
    <location>
        <begin position="802"/>
        <end position="821"/>
    </location>
</feature>
<proteinExistence type="predicted"/>
<dbReference type="FunCoup" id="A0A139WAL5">
    <property type="interactions" value="22"/>
</dbReference>
<dbReference type="eggNOG" id="ENOG502QQYV">
    <property type="taxonomic scope" value="Eukaryota"/>
</dbReference>
<keyword evidence="3" id="KW-1185">Reference proteome</keyword>
<feature type="region of interest" description="Disordered" evidence="1">
    <location>
        <begin position="151"/>
        <end position="180"/>
    </location>
</feature>
<feature type="compositionally biased region" description="Low complexity" evidence="1">
    <location>
        <begin position="892"/>
        <end position="912"/>
    </location>
</feature>
<feature type="region of interest" description="Disordered" evidence="1">
    <location>
        <begin position="1022"/>
        <end position="1042"/>
    </location>
</feature>
<reference evidence="2 3" key="2">
    <citation type="journal article" date="2010" name="Nucleic Acids Res.">
        <title>BeetleBase in 2010: revisions to provide comprehensive genomic information for Tribolium castaneum.</title>
        <authorList>
            <person name="Kim H.S."/>
            <person name="Murphy T."/>
            <person name="Xia J."/>
            <person name="Caragea D."/>
            <person name="Park Y."/>
            <person name="Beeman R.W."/>
            <person name="Lorenzen M.D."/>
            <person name="Butcher S."/>
            <person name="Manak J.R."/>
            <person name="Brown S.J."/>
        </authorList>
    </citation>
    <scope>GENOME REANNOTATION</scope>
    <source>
        <strain evidence="2 3">Georgia GA2</strain>
    </source>
</reference>
<protein>
    <submittedName>
        <fullName evidence="2">Uncharacterized protein</fullName>
    </submittedName>
</protein>
<organism evidence="2 3">
    <name type="scientific">Tribolium castaneum</name>
    <name type="common">Red flour beetle</name>
    <dbReference type="NCBI Taxonomy" id="7070"/>
    <lineage>
        <taxon>Eukaryota</taxon>
        <taxon>Metazoa</taxon>
        <taxon>Ecdysozoa</taxon>
        <taxon>Arthropoda</taxon>
        <taxon>Hexapoda</taxon>
        <taxon>Insecta</taxon>
        <taxon>Pterygota</taxon>
        <taxon>Neoptera</taxon>
        <taxon>Endopterygota</taxon>
        <taxon>Coleoptera</taxon>
        <taxon>Polyphaga</taxon>
        <taxon>Cucujiformia</taxon>
        <taxon>Tenebrionidae</taxon>
        <taxon>Tenebrionidae incertae sedis</taxon>
        <taxon>Tribolium</taxon>
    </lineage>
</organism>
<feature type="compositionally biased region" description="Low complexity" evidence="1">
    <location>
        <begin position="151"/>
        <end position="162"/>
    </location>
</feature>
<dbReference type="AlphaFoldDB" id="A0A139WAL5"/>
<feature type="region of interest" description="Disordered" evidence="1">
    <location>
        <begin position="482"/>
        <end position="558"/>
    </location>
</feature>
<feature type="region of interest" description="Disordered" evidence="1">
    <location>
        <begin position="930"/>
        <end position="962"/>
    </location>
</feature>
<name>A0A139WAL5_TRICA</name>
<dbReference type="EMBL" id="KQ971382">
    <property type="protein sequence ID" value="KYB24945.1"/>
    <property type="molecule type" value="Genomic_DNA"/>
</dbReference>
<feature type="region of interest" description="Disordered" evidence="1">
    <location>
        <begin position="187"/>
        <end position="206"/>
    </location>
</feature>
<evidence type="ECO:0000313" key="2">
    <source>
        <dbReference type="EMBL" id="KYB24945.1"/>
    </source>
</evidence>
<feature type="compositionally biased region" description="Polar residues" evidence="1">
    <location>
        <begin position="170"/>
        <end position="180"/>
    </location>
</feature>
<feature type="region of interest" description="Disordered" evidence="1">
    <location>
        <begin position="1055"/>
        <end position="1083"/>
    </location>
</feature>
<feature type="compositionally biased region" description="Polar residues" evidence="1">
    <location>
        <begin position="1074"/>
        <end position="1083"/>
    </location>
</feature>
<gene>
    <name evidence="2" type="primary">AUGUSTUS-3.0.2_31456</name>
    <name evidence="2" type="ORF">TcasGA2_TC031456</name>
</gene>
<accession>A0A139WAL5</accession>